<dbReference type="Pfam" id="PF13688">
    <property type="entry name" value="Reprolysin_5"/>
    <property type="match status" value="1"/>
</dbReference>
<dbReference type="EMBL" id="MSFO01000007">
    <property type="protein sequence ID" value="PLB46230.1"/>
    <property type="molecule type" value="Genomic_DNA"/>
</dbReference>
<evidence type="ECO:0000313" key="8">
    <source>
        <dbReference type="EMBL" id="PLB46230.1"/>
    </source>
</evidence>
<evidence type="ECO:0000256" key="3">
    <source>
        <dbReference type="ARBA" id="ARBA00074021"/>
    </source>
</evidence>
<feature type="binding site" evidence="4">
    <location>
        <position position="403"/>
    </location>
    <ligand>
        <name>Zn(2+)</name>
        <dbReference type="ChEBI" id="CHEBI:29105"/>
        <note>catalytic</note>
    </ligand>
</feature>
<comment type="caution">
    <text evidence="8">The sequence shown here is derived from an EMBL/GenBank/DDBJ whole genome shotgun (WGS) entry which is preliminary data.</text>
</comment>
<dbReference type="InterPro" id="IPR001762">
    <property type="entry name" value="Disintegrin_dom"/>
</dbReference>
<keyword evidence="5" id="KW-0812">Transmembrane</keyword>
<dbReference type="InterPro" id="IPR001590">
    <property type="entry name" value="Peptidase_M12B"/>
</dbReference>
<dbReference type="SUPFAM" id="SSF55486">
    <property type="entry name" value="Metalloproteases ('zincins'), catalytic domain"/>
    <property type="match status" value="1"/>
</dbReference>
<feature type="binding site" evidence="4">
    <location>
        <position position="393"/>
    </location>
    <ligand>
        <name>Zn(2+)</name>
        <dbReference type="ChEBI" id="CHEBI:29105"/>
        <note>catalytic</note>
    </ligand>
</feature>
<keyword evidence="4" id="KW-0862">Zinc</keyword>
<proteinExistence type="predicted"/>
<evidence type="ECO:0000256" key="1">
    <source>
        <dbReference type="ARBA" id="ARBA00023157"/>
    </source>
</evidence>
<evidence type="ECO:0000313" key="9">
    <source>
        <dbReference type="Proteomes" id="UP000234275"/>
    </source>
</evidence>
<evidence type="ECO:0000259" key="6">
    <source>
        <dbReference type="PROSITE" id="PS50214"/>
    </source>
</evidence>
<dbReference type="GO" id="GO:0004222">
    <property type="term" value="F:metalloendopeptidase activity"/>
    <property type="evidence" value="ECO:0007669"/>
    <property type="project" value="InterPro"/>
</dbReference>
<dbReference type="Gene3D" id="3.40.390.10">
    <property type="entry name" value="Collagenase (Catalytic Domain)"/>
    <property type="match status" value="1"/>
</dbReference>
<dbReference type="PROSITE" id="PS50214">
    <property type="entry name" value="DISINTEGRIN_2"/>
    <property type="match status" value="1"/>
</dbReference>
<comment type="caution">
    <text evidence="4">Lacks conserved residue(s) required for the propagation of feature annotation.</text>
</comment>
<keyword evidence="9" id="KW-1185">Reference proteome</keyword>
<feature type="domain" description="Disintegrin" evidence="6">
    <location>
        <begin position="477"/>
        <end position="564"/>
    </location>
</feature>
<dbReference type="Gene3D" id="4.10.70.10">
    <property type="entry name" value="Disintegrin domain"/>
    <property type="match status" value="1"/>
</dbReference>
<evidence type="ECO:0000256" key="2">
    <source>
        <dbReference type="ARBA" id="ARBA00056552"/>
    </source>
</evidence>
<dbReference type="Pfam" id="PF00200">
    <property type="entry name" value="Disintegrin"/>
    <property type="match status" value="1"/>
</dbReference>
<dbReference type="PANTHER" id="PTHR11905:SF222">
    <property type="entry name" value="ADAM FAMILY OF METALLOPROTEASE ADM-A (AFU_ORTHOLOGUE AFUA_6G14420)"/>
    <property type="match status" value="1"/>
</dbReference>
<feature type="domain" description="Peptidase M12B" evidence="7">
    <location>
        <begin position="252"/>
        <end position="452"/>
    </location>
</feature>
<dbReference type="AlphaFoldDB" id="A0A2I2G021"/>
<dbReference type="InterPro" id="IPR024079">
    <property type="entry name" value="MetalloPept_cat_dom_sf"/>
</dbReference>
<evidence type="ECO:0000256" key="5">
    <source>
        <dbReference type="SAM" id="Phobius"/>
    </source>
</evidence>
<feature type="binding site" evidence="4">
    <location>
        <position position="397"/>
    </location>
    <ligand>
        <name>Zn(2+)</name>
        <dbReference type="ChEBI" id="CHEBI:29105"/>
        <note>catalytic</note>
    </ligand>
</feature>
<evidence type="ECO:0000259" key="7">
    <source>
        <dbReference type="PROSITE" id="PS50215"/>
    </source>
</evidence>
<dbReference type="STRING" id="1392250.A0A2I2G021"/>
<comment type="function">
    <text evidence="2">Probable zinc protease.</text>
</comment>
<keyword evidence="1" id="KW-1015">Disulfide bond</keyword>
<feature type="transmembrane region" description="Helical" evidence="5">
    <location>
        <begin position="663"/>
        <end position="688"/>
    </location>
</feature>
<dbReference type="GO" id="GO:0046872">
    <property type="term" value="F:metal ion binding"/>
    <property type="evidence" value="ECO:0007669"/>
    <property type="project" value="UniProtKB-KW"/>
</dbReference>
<keyword evidence="5" id="KW-0472">Membrane</keyword>
<dbReference type="FunFam" id="4.10.70.10:FF:000003">
    <property type="entry name" value="Disintegrin and metalloproteinase domain-containing protein 17"/>
    <property type="match status" value="1"/>
</dbReference>
<feature type="active site" evidence="4">
    <location>
        <position position="394"/>
    </location>
</feature>
<dbReference type="Proteomes" id="UP000234275">
    <property type="component" value="Unassembled WGS sequence"/>
</dbReference>
<evidence type="ECO:0000256" key="4">
    <source>
        <dbReference type="PROSITE-ProRule" id="PRU00276"/>
    </source>
</evidence>
<dbReference type="InterPro" id="IPR036436">
    <property type="entry name" value="Disintegrin_dom_sf"/>
</dbReference>
<dbReference type="InterPro" id="IPR034028">
    <property type="entry name" value="ZnMc_ADAM_fungal"/>
</dbReference>
<reference evidence="8 9" key="1">
    <citation type="submission" date="2016-12" db="EMBL/GenBank/DDBJ databases">
        <title>The genomes of Aspergillus section Nigri reveals drivers in fungal speciation.</title>
        <authorList>
            <consortium name="DOE Joint Genome Institute"/>
            <person name="Vesth T.C."/>
            <person name="Nybo J."/>
            <person name="Theobald S."/>
            <person name="Brandl J."/>
            <person name="Frisvad J.C."/>
            <person name="Nielsen K.F."/>
            <person name="Lyhne E.K."/>
            <person name="Kogle M.E."/>
            <person name="Kuo A."/>
            <person name="Riley R."/>
            <person name="Clum A."/>
            <person name="Nolan M."/>
            <person name="Lipzen A."/>
            <person name="Salamov A."/>
            <person name="Henrissat B."/>
            <person name="Wiebenga A."/>
            <person name="De Vries R.P."/>
            <person name="Grigoriev I.V."/>
            <person name="Mortensen U.H."/>
            <person name="Andersen M.R."/>
            <person name="Baker S.E."/>
        </authorList>
    </citation>
    <scope>NUCLEOTIDE SEQUENCE [LARGE SCALE GENOMIC DNA]</scope>
    <source>
        <strain evidence="8 9">IBT 23096</strain>
    </source>
</reference>
<name>A0A2I2G021_9EURO</name>
<keyword evidence="5" id="KW-1133">Transmembrane helix</keyword>
<dbReference type="OrthoDB" id="5951731at2759"/>
<sequence>MPGRSKESKNMRSVVFITLLAWLIPIIGLASGRSIHSYTIYESSSLEDVTIHTPSHKATLRTEFKISFRIANQEPEYRLHLEPNHDIFVQTPHIRHLDSNGEILQTGTLDGTQDRVYRGSLWARLEDQDWQKQGWARIYVLQDGESPLFEGAFTIAGQRYRVEVVSNDEGNGVTPEMTSHVVVHHEAKRSDSVGETCAAGDLSNPGTTDPLMGGIDMMTGSTVQDLEKRQFGFNPGDLTDSIGSAEGCPTTRRVALVGIATDCSYTAAFNSTESVRRNLINMVNTASEVFESTFNISLGLHNVTISDANCPNSASDSTPWNVECSEGDMDWRLRQFSSWRRSLDDSTNAYWTLMTTCRTGGEVGVSWIGELCNSRMSANVVARTGNEWQVFAHESAHTFGAVHDCVASTCSASRQQCCPLSSSTCDADAQYLMNPYSSSSHTDFSPCTLGNVCSAIGSGDVRTNCLISNDDVPTITPGECGNGIVEAGEDCDCGDDCDGNSCCNGSTCRFRDGAECDDASGPCCNECQYASSDTVCRRSSGTCDIEETCPGNSSRCPSDRHVPDGESCGNSTGLFCASGECTSRDMQCREQLASNSTSISSCDGDSCTLSCSEGSGSCMNTGQQVLDGTPCDGGSCRNGRCRSANENDGGNGVSSWVDQHRTLVIGLAAGIGGALVLAFLGCVICCCCRRPKVRPSAPPPRMVPMAYPAPPPYQVAAPRPVLPRYA</sequence>
<dbReference type="GO" id="GO:0006508">
    <property type="term" value="P:proteolysis"/>
    <property type="evidence" value="ECO:0007669"/>
    <property type="project" value="InterPro"/>
</dbReference>
<dbReference type="CDD" id="cd04271">
    <property type="entry name" value="ZnMc_ADAM_fungal"/>
    <property type="match status" value="1"/>
</dbReference>
<dbReference type="PANTHER" id="PTHR11905">
    <property type="entry name" value="ADAM A DISINTEGRIN AND METALLOPROTEASE DOMAIN"/>
    <property type="match status" value="1"/>
</dbReference>
<dbReference type="VEuPathDB" id="FungiDB:P170DRAFT_390772"/>
<dbReference type="SMART" id="SM00050">
    <property type="entry name" value="DISIN"/>
    <property type="match status" value="1"/>
</dbReference>
<keyword evidence="4" id="KW-0479">Metal-binding</keyword>
<protein>
    <recommendedName>
        <fullName evidence="3">Disintegrin and metalloproteinase domain-containing protein B</fullName>
    </recommendedName>
</protein>
<accession>A0A2I2G021</accession>
<dbReference type="SUPFAM" id="SSF57552">
    <property type="entry name" value="Blood coagulation inhibitor (disintegrin)"/>
    <property type="match status" value="1"/>
</dbReference>
<organism evidence="8 9">
    <name type="scientific">Aspergillus steynii IBT 23096</name>
    <dbReference type="NCBI Taxonomy" id="1392250"/>
    <lineage>
        <taxon>Eukaryota</taxon>
        <taxon>Fungi</taxon>
        <taxon>Dikarya</taxon>
        <taxon>Ascomycota</taxon>
        <taxon>Pezizomycotina</taxon>
        <taxon>Eurotiomycetes</taxon>
        <taxon>Eurotiomycetidae</taxon>
        <taxon>Eurotiales</taxon>
        <taxon>Aspergillaceae</taxon>
        <taxon>Aspergillus</taxon>
        <taxon>Aspergillus subgen. Circumdati</taxon>
    </lineage>
</organism>
<gene>
    <name evidence="8" type="ORF">P170DRAFT_390772</name>
</gene>
<dbReference type="PROSITE" id="PS50215">
    <property type="entry name" value="ADAM_MEPRO"/>
    <property type="match status" value="1"/>
</dbReference>
<dbReference type="RefSeq" id="XP_024701532.1">
    <property type="nucleotide sequence ID" value="XM_024845917.1"/>
</dbReference>
<dbReference type="GeneID" id="36553616"/>